<gene>
    <name evidence="1" type="ORF">DICPUDRAFT_158728</name>
</gene>
<dbReference type="GeneID" id="10505120"/>
<keyword evidence="2" id="KW-1185">Reference proteome</keyword>
<proteinExistence type="predicted"/>
<dbReference type="Pfam" id="PF13565">
    <property type="entry name" value="HTH_32"/>
    <property type="match status" value="1"/>
</dbReference>
<organism evidence="1 2">
    <name type="scientific">Dictyostelium purpureum</name>
    <name type="common">Slime mold</name>
    <dbReference type="NCBI Taxonomy" id="5786"/>
    <lineage>
        <taxon>Eukaryota</taxon>
        <taxon>Amoebozoa</taxon>
        <taxon>Evosea</taxon>
        <taxon>Eumycetozoa</taxon>
        <taxon>Dictyostelia</taxon>
        <taxon>Dictyosteliales</taxon>
        <taxon>Dictyosteliaceae</taxon>
        <taxon>Dictyostelium</taxon>
    </lineage>
</organism>
<name>F1A2B5_DICPU</name>
<dbReference type="EMBL" id="GL871404">
    <property type="protein sequence ID" value="EGC29671.1"/>
    <property type="molecule type" value="Genomic_DNA"/>
</dbReference>
<sequence length="124" mass="14335">MTLSIEKREMIIKLHQEGFSHSKKAELIGCSLSTIKNIIRNYALNDSLEPKKPPGRKKVLEDRIERVIKNLLLNGTCHTLGQVRRYLSKNYNVLVSINTIRRSLQRQGITLEGLKFQKYAILFL</sequence>
<dbReference type="InterPro" id="IPR036388">
    <property type="entry name" value="WH-like_DNA-bd_sf"/>
</dbReference>
<dbReference type="OrthoDB" id="4843387at2759"/>
<dbReference type="AlphaFoldDB" id="F1A2B5"/>
<dbReference type="KEGG" id="dpp:DICPUDRAFT_158728"/>
<protein>
    <recommendedName>
        <fullName evidence="3">Transposase IS30-like HTH domain-containing protein</fullName>
    </recommendedName>
</protein>
<evidence type="ECO:0008006" key="3">
    <source>
        <dbReference type="Google" id="ProtNLM"/>
    </source>
</evidence>
<dbReference type="RefSeq" id="XP_003293804.1">
    <property type="nucleotide sequence ID" value="XM_003293756.1"/>
</dbReference>
<accession>F1A2B5</accession>
<evidence type="ECO:0000313" key="2">
    <source>
        <dbReference type="Proteomes" id="UP000001064"/>
    </source>
</evidence>
<dbReference type="InParanoid" id="F1A2B5"/>
<dbReference type="OMA" id="YNCSHST"/>
<reference evidence="2" key="1">
    <citation type="journal article" date="2011" name="Genome Biol.">
        <title>Comparative genomics of the social amoebae Dictyostelium discoideum and Dictyostelium purpureum.</title>
        <authorList>
            <consortium name="US DOE Joint Genome Institute (JGI-PGF)"/>
            <person name="Sucgang R."/>
            <person name="Kuo A."/>
            <person name="Tian X."/>
            <person name="Salerno W."/>
            <person name="Parikh A."/>
            <person name="Feasley C.L."/>
            <person name="Dalin E."/>
            <person name="Tu H."/>
            <person name="Huang E."/>
            <person name="Barry K."/>
            <person name="Lindquist E."/>
            <person name="Shapiro H."/>
            <person name="Bruce D."/>
            <person name="Schmutz J."/>
            <person name="Salamov A."/>
            <person name="Fey P."/>
            <person name="Gaudet P."/>
            <person name="Anjard C."/>
            <person name="Babu M.M."/>
            <person name="Basu S."/>
            <person name="Bushmanova Y."/>
            <person name="van der Wel H."/>
            <person name="Katoh-Kurasawa M."/>
            <person name="Dinh C."/>
            <person name="Coutinho P.M."/>
            <person name="Saito T."/>
            <person name="Elias M."/>
            <person name="Schaap P."/>
            <person name="Kay R.R."/>
            <person name="Henrissat B."/>
            <person name="Eichinger L."/>
            <person name="Rivero F."/>
            <person name="Putnam N.H."/>
            <person name="West C.M."/>
            <person name="Loomis W.F."/>
            <person name="Chisholm R.L."/>
            <person name="Shaulsky G."/>
            <person name="Strassmann J.E."/>
            <person name="Queller D.C."/>
            <person name="Kuspa A."/>
            <person name="Grigoriev I.V."/>
        </authorList>
    </citation>
    <scope>NUCLEOTIDE SEQUENCE [LARGE SCALE GENOMIC DNA]</scope>
    <source>
        <strain evidence="2">QSDP1</strain>
    </source>
</reference>
<dbReference type="VEuPathDB" id="AmoebaDB:DICPUDRAFT_158728"/>
<dbReference type="Proteomes" id="UP000001064">
    <property type="component" value="Unassembled WGS sequence"/>
</dbReference>
<dbReference type="SUPFAM" id="SSF46689">
    <property type="entry name" value="Homeodomain-like"/>
    <property type="match status" value="1"/>
</dbReference>
<dbReference type="InterPro" id="IPR009057">
    <property type="entry name" value="Homeodomain-like_sf"/>
</dbReference>
<evidence type="ECO:0000313" key="1">
    <source>
        <dbReference type="EMBL" id="EGC29671.1"/>
    </source>
</evidence>
<dbReference type="Gene3D" id="1.10.10.10">
    <property type="entry name" value="Winged helix-like DNA-binding domain superfamily/Winged helix DNA-binding domain"/>
    <property type="match status" value="1"/>
</dbReference>